<dbReference type="GO" id="GO:0016020">
    <property type="term" value="C:membrane"/>
    <property type="evidence" value="ECO:0007669"/>
    <property type="project" value="UniProtKB-SubCell"/>
</dbReference>
<dbReference type="InterPro" id="IPR007816">
    <property type="entry name" value="ResB-like_domain"/>
</dbReference>
<accession>A0A7C4KIM4</accession>
<evidence type="ECO:0000256" key="6">
    <source>
        <dbReference type="SAM" id="Phobius"/>
    </source>
</evidence>
<evidence type="ECO:0000256" key="2">
    <source>
        <dbReference type="ARBA" id="ARBA00022692"/>
    </source>
</evidence>
<comment type="caution">
    <text evidence="8">The sequence shown here is derived from an EMBL/GenBank/DDBJ whole genome shotgun (WGS) entry which is preliminary data.</text>
</comment>
<feature type="domain" description="ResB-like" evidence="7">
    <location>
        <begin position="69"/>
        <end position="112"/>
    </location>
</feature>
<keyword evidence="5 6" id="KW-0472">Membrane</keyword>
<dbReference type="InterPro" id="IPR023494">
    <property type="entry name" value="Cyt_c_bgen_Ccs1/CcsB/ResB"/>
</dbReference>
<keyword evidence="3" id="KW-0201">Cytochrome c-type biogenesis</keyword>
<name>A0A7C4KIM4_9CHLR</name>
<sequence>MVRLYRNFRIDTEHEKPKPFDDPGEGENRAVEVLVKDADGKETTEYIFEKFEGHQHPGNEQRLTFRYVRMEKDYFSDIEIWDGETIVKKTVEVNHPIHYGGYYFYQYGWDPKEQKYTVLNVTSDSGIRVVFAGYIVLMAGLIWHLWAKPVLSKIQFKPEAVAKNGN</sequence>
<dbReference type="PANTHER" id="PTHR31566">
    <property type="entry name" value="CYTOCHROME C BIOGENESIS PROTEIN CCS1, CHLOROPLASTIC"/>
    <property type="match status" value="1"/>
</dbReference>
<dbReference type="Pfam" id="PF05140">
    <property type="entry name" value="ResB"/>
    <property type="match status" value="1"/>
</dbReference>
<keyword evidence="2 6" id="KW-0812">Transmembrane</keyword>
<evidence type="ECO:0000256" key="1">
    <source>
        <dbReference type="ARBA" id="ARBA00004141"/>
    </source>
</evidence>
<gene>
    <name evidence="8" type="ORF">ENT37_11685</name>
</gene>
<keyword evidence="4 6" id="KW-1133">Transmembrane helix</keyword>
<reference evidence="8" key="1">
    <citation type="journal article" date="2020" name="mSystems">
        <title>Genome- and Community-Level Interaction Insights into Carbon Utilization and Element Cycling Functions of Hydrothermarchaeota in Hydrothermal Sediment.</title>
        <authorList>
            <person name="Zhou Z."/>
            <person name="Liu Y."/>
            <person name="Xu W."/>
            <person name="Pan J."/>
            <person name="Luo Z.H."/>
            <person name="Li M."/>
        </authorList>
    </citation>
    <scope>NUCLEOTIDE SEQUENCE [LARGE SCALE GENOMIC DNA]</scope>
    <source>
        <strain evidence="8">SpSt-573</strain>
    </source>
</reference>
<evidence type="ECO:0000313" key="8">
    <source>
        <dbReference type="EMBL" id="HGS22512.1"/>
    </source>
</evidence>
<dbReference type="AlphaFoldDB" id="A0A7C4KIM4"/>
<dbReference type="EMBL" id="DSYK01000578">
    <property type="protein sequence ID" value="HGS22512.1"/>
    <property type="molecule type" value="Genomic_DNA"/>
</dbReference>
<protein>
    <recommendedName>
        <fullName evidence="7">ResB-like domain-containing protein</fullName>
    </recommendedName>
</protein>
<dbReference type="GO" id="GO:0017004">
    <property type="term" value="P:cytochrome complex assembly"/>
    <property type="evidence" value="ECO:0007669"/>
    <property type="project" value="UniProtKB-KW"/>
</dbReference>
<evidence type="ECO:0000256" key="5">
    <source>
        <dbReference type="ARBA" id="ARBA00023136"/>
    </source>
</evidence>
<comment type="subcellular location">
    <subcellularLocation>
        <location evidence="1">Membrane</location>
        <topology evidence="1">Multi-pass membrane protein</topology>
    </subcellularLocation>
</comment>
<feature type="transmembrane region" description="Helical" evidence="6">
    <location>
        <begin position="129"/>
        <end position="146"/>
    </location>
</feature>
<evidence type="ECO:0000259" key="7">
    <source>
        <dbReference type="Pfam" id="PF05140"/>
    </source>
</evidence>
<evidence type="ECO:0000256" key="4">
    <source>
        <dbReference type="ARBA" id="ARBA00022989"/>
    </source>
</evidence>
<evidence type="ECO:0000256" key="3">
    <source>
        <dbReference type="ARBA" id="ARBA00022748"/>
    </source>
</evidence>
<organism evidence="8">
    <name type="scientific">Anaerolinea thermolimosa</name>
    <dbReference type="NCBI Taxonomy" id="229919"/>
    <lineage>
        <taxon>Bacteria</taxon>
        <taxon>Bacillati</taxon>
        <taxon>Chloroflexota</taxon>
        <taxon>Anaerolineae</taxon>
        <taxon>Anaerolineales</taxon>
        <taxon>Anaerolineaceae</taxon>
        <taxon>Anaerolinea</taxon>
    </lineage>
</organism>
<proteinExistence type="predicted"/>